<name>A0ABQ7KCC7_9FUNG</name>
<feature type="region of interest" description="Disordered" evidence="1">
    <location>
        <begin position="49"/>
        <end position="99"/>
    </location>
</feature>
<protein>
    <submittedName>
        <fullName evidence="2">Uncharacterized protein</fullName>
    </submittedName>
</protein>
<accession>A0ABQ7KCC7</accession>
<evidence type="ECO:0000313" key="3">
    <source>
        <dbReference type="Proteomes" id="UP001194696"/>
    </source>
</evidence>
<organism evidence="2 3">
    <name type="scientific">Linnemannia gamsii</name>
    <dbReference type="NCBI Taxonomy" id="64522"/>
    <lineage>
        <taxon>Eukaryota</taxon>
        <taxon>Fungi</taxon>
        <taxon>Fungi incertae sedis</taxon>
        <taxon>Mucoromycota</taxon>
        <taxon>Mortierellomycotina</taxon>
        <taxon>Mortierellomycetes</taxon>
        <taxon>Mortierellales</taxon>
        <taxon>Mortierellaceae</taxon>
        <taxon>Linnemannia</taxon>
    </lineage>
</organism>
<evidence type="ECO:0000313" key="2">
    <source>
        <dbReference type="EMBL" id="KAG0295105.1"/>
    </source>
</evidence>
<dbReference type="EMBL" id="JAAAIM010000095">
    <property type="protein sequence ID" value="KAG0295105.1"/>
    <property type="molecule type" value="Genomic_DNA"/>
</dbReference>
<sequence>MAGQATVLSDSVSPLRLRKVSGPLVARTSLIFERAALFSQDSDLFSHGDSPILSNYRTAPSSRRSSFTFSNSAFNNNNNNNTNTSNNNSTNNVNSNNKNTASIRHSFSMADLSNLTNRSRPCEEGKVRKLVTSFSNPAFHLNNNSNVHNTHNAHQSDLKRVRSQSVIIECPSAELT</sequence>
<feature type="non-terminal residue" evidence="2">
    <location>
        <position position="176"/>
    </location>
</feature>
<feature type="compositionally biased region" description="Low complexity" evidence="1">
    <location>
        <begin position="57"/>
        <end position="99"/>
    </location>
</feature>
<proteinExistence type="predicted"/>
<reference evidence="2 3" key="1">
    <citation type="journal article" date="2020" name="Fungal Divers.">
        <title>Resolving the Mortierellaceae phylogeny through synthesis of multi-gene phylogenetics and phylogenomics.</title>
        <authorList>
            <person name="Vandepol N."/>
            <person name="Liber J."/>
            <person name="Desiro A."/>
            <person name="Na H."/>
            <person name="Kennedy M."/>
            <person name="Barry K."/>
            <person name="Grigoriev I.V."/>
            <person name="Miller A.N."/>
            <person name="O'Donnell K."/>
            <person name="Stajich J.E."/>
            <person name="Bonito G."/>
        </authorList>
    </citation>
    <scope>NUCLEOTIDE SEQUENCE [LARGE SCALE GENOMIC DNA]</scope>
    <source>
        <strain evidence="2 3">AD045</strain>
    </source>
</reference>
<evidence type="ECO:0000256" key="1">
    <source>
        <dbReference type="SAM" id="MobiDB-lite"/>
    </source>
</evidence>
<keyword evidence="3" id="KW-1185">Reference proteome</keyword>
<comment type="caution">
    <text evidence="2">The sequence shown here is derived from an EMBL/GenBank/DDBJ whole genome shotgun (WGS) entry which is preliminary data.</text>
</comment>
<dbReference type="Proteomes" id="UP001194696">
    <property type="component" value="Unassembled WGS sequence"/>
</dbReference>
<gene>
    <name evidence="2" type="ORF">BGZ96_012492</name>
</gene>